<dbReference type="OrthoDB" id="1121419at2"/>
<evidence type="ECO:0000256" key="1">
    <source>
        <dbReference type="SAM" id="Phobius"/>
    </source>
</evidence>
<dbReference type="RefSeq" id="WP_073399685.1">
    <property type="nucleotide sequence ID" value="NZ_FQTV01000004.1"/>
</dbReference>
<reference evidence="3" key="1">
    <citation type="submission" date="2016-11" db="EMBL/GenBank/DDBJ databases">
        <authorList>
            <person name="Varghese N."/>
            <person name="Submissions S."/>
        </authorList>
    </citation>
    <scope>NUCLEOTIDE SEQUENCE [LARGE SCALE GENOMIC DNA]</scope>
    <source>
        <strain evidence="3">DSM 26991</strain>
    </source>
</reference>
<keyword evidence="1" id="KW-0812">Transmembrane</keyword>
<keyword evidence="3" id="KW-1185">Reference proteome</keyword>
<name>A0A1M4XF88_9BACE</name>
<dbReference type="Proteomes" id="UP000184509">
    <property type="component" value="Unassembled WGS sequence"/>
</dbReference>
<gene>
    <name evidence="2" type="ORF">SAMN05444405_10418</name>
</gene>
<evidence type="ECO:0000313" key="3">
    <source>
        <dbReference type="Proteomes" id="UP000184509"/>
    </source>
</evidence>
<accession>A0A1M4XF88</accession>
<feature type="transmembrane region" description="Helical" evidence="1">
    <location>
        <begin position="57"/>
        <end position="75"/>
    </location>
</feature>
<dbReference type="STRING" id="1297750.SAMN05444405_10418"/>
<protein>
    <submittedName>
        <fullName evidence="2">Uncharacterized protein</fullName>
    </submittedName>
</protein>
<proteinExistence type="predicted"/>
<sequence>MKEEDEILRKCGTGNPFTVPDGYFDHFKENIMEQLPEKVGQPIVKHHITRWSRVKPWFYMTAVFAGMLLGVRIMLNLTSGSDSSEMSKHAETEIVTDRYVETMIDHSMMDDYSLYECLTEAE</sequence>
<dbReference type="EMBL" id="FQTV01000004">
    <property type="protein sequence ID" value="SHE92003.1"/>
    <property type="molecule type" value="Genomic_DNA"/>
</dbReference>
<organism evidence="2 3">
    <name type="scientific">Bacteroides luti</name>
    <dbReference type="NCBI Taxonomy" id="1297750"/>
    <lineage>
        <taxon>Bacteria</taxon>
        <taxon>Pseudomonadati</taxon>
        <taxon>Bacteroidota</taxon>
        <taxon>Bacteroidia</taxon>
        <taxon>Bacteroidales</taxon>
        <taxon>Bacteroidaceae</taxon>
        <taxon>Bacteroides</taxon>
    </lineage>
</organism>
<keyword evidence="1" id="KW-0472">Membrane</keyword>
<evidence type="ECO:0000313" key="2">
    <source>
        <dbReference type="EMBL" id="SHE92003.1"/>
    </source>
</evidence>
<keyword evidence="1" id="KW-1133">Transmembrane helix</keyword>
<dbReference type="AlphaFoldDB" id="A0A1M4XF88"/>